<feature type="binding site" evidence="17">
    <location>
        <position position="379"/>
    </location>
    <ligand>
        <name>(6S)-NADPHX</name>
        <dbReference type="ChEBI" id="CHEBI:64076"/>
    </ligand>
</feature>
<keyword evidence="7 17" id="KW-0067">ATP-binding</keyword>
<evidence type="ECO:0000313" key="22">
    <source>
        <dbReference type="EMBL" id="MEE2524848.1"/>
    </source>
</evidence>
<evidence type="ECO:0000256" key="8">
    <source>
        <dbReference type="ARBA" id="ARBA00022857"/>
    </source>
</evidence>
<dbReference type="PANTHER" id="PTHR12592:SF0">
    <property type="entry name" value="ATP-DEPENDENT (S)-NAD(P)H-HYDRATE DEHYDRATASE"/>
    <property type="match status" value="1"/>
</dbReference>
<dbReference type="SUPFAM" id="SSF53613">
    <property type="entry name" value="Ribokinase-like"/>
    <property type="match status" value="1"/>
</dbReference>
<dbReference type="PROSITE" id="PS51385">
    <property type="entry name" value="YJEF_N"/>
    <property type="match status" value="1"/>
</dbReference>
<dbReference type="PROSITE" id="PS51383">
    <property type="entry name" value="YJEF_C_3"/>
    <property type="match status" value="1"/>
</dbReference>
<evidence type="ECO:0000256" key="11">
    <source>
        <dbReference type="ARBA" id="ARBA00023235"/>
    </source>
</evidence>
<keyword evidence="12 17" id="KW-0456">Lyase</keyword>
<dbReference type="Pfam" id="PF03853">
    <property type="entry name" value="YjeF_N"/>
    <property type="match status" value="1"/>
</dbReference>
<evidence type="ECO:0000256" key="17">
    <source>
        <dbReference type="HAMAP-Rule" id="MF_01965"/>
    </source>
</evidence>
<dbReference type="RefSeq" id="WP_330197516.1">
    <property type="nucleotide sequence ID" value="NZ_JAZDRP010000001.1"/>
</dbReference>
<proteinExistence type="inferred from homology"/>
<comment type="similarity">
    <text evidence="17">Belongs to the NnrD/CARKD family.</text>
</comment>
<comment type="cofactor">
    <cofactor evidence="18 19">
        <name>K(+)</name>
        <dbReference type="ChEBI" id="CHEBI:29103"/>
    </cofactor>
    <text evidence="18 19">Binds 1 potassium ion per subunit.</text>
</comment>
<keyword evidence="8 17" id="KW-0521">NADP</keyword>
<feature type="binding site" evidence="18">
    <location>
        <begin position="62"/>
        <end position="66"/>
    </location>
    <ligand>
        <name>(6S)-NADPHX</name>
        <dbReference type="ChEBI" id="CHEBI:64076"/>
    </ligand>
</feature>
<dbReference type="InterPro" id="IPR036652">
    <property type="entry name" value="YjeF_N_dom_sf"/>
</dbReference>
<dbReference type="EC" id="4.2.1.136" evidence="19"/>
<comment type="function">
    <text evidence="17">Catalyzes the dehydration of the S-form of NAD(P)HX at the expense of ADP, which is converted to AMP. Together with NAD(P)HX epimerase, which catalyzes the epimerization of the S- and R-forms, the enzyme allows the repair of both epimers of NAD(P)HX, a damaged form of NAD(P)H that is a result of enzymatic or heat-dependent hydration.</text>
</comment>
<dbReference type="HAMAP" id="MF_01966">
    <property type="entry name" value="NADHX_epimerase"/>
    <property type="match status" value="1"/>
</dbReference>
<feature type="binding site" evidence="17">
    <location>
        <position position="328"/>
    </location>
    <ligand>
        <name>(6S)-NADPHX</name>
        <dbReference type="ChEBI" id="CHEBI:64076"/>
    </ligand>
</feature>
<comment type="catalytic activity">
    <reaction evidence="16 17 19">
        <text>(6S)-NADPHX + ADP = AMP + phosphate + NADPH + H(+)</text>
        <dbReference type="Rhea" id="RHEA:32235"/>
        <dbReference type="ChEBI" id="CHEBI:15378"/>
        <dbReference type="ChEBI" id="CHEBI:43474"/>
        <dbReference type="ChEBI" id="CHEBI:57783"/>
        <dbReference type="ChEBI" id="CHEBI:64076"/>
        <dbReference type="ChEBI" id="CHEBI:456215"/>
        <dbReference type="ChEBI" id="CHEBI:456216"/>
        <dbReference type="EC" id="4.2.1.136"/>
    </reaction>
</comment>
<evidence type="ECO:0000256" key="16">
    <source>
        <dbReference type="ARBA" id="ARBA00049209"/>
    </source>
</evidence>
<dbReference type="Gene3D" id="3.40.1190.20">
    <property type="match status" value="1"/>
</dbReference>
<evidence type="ECO:0000256" key="4">
    <source>
        <dbReference type="ARBA" id="ARBA00009524"/>
    </source>
</evidence>
<keyword evidence="9 18" id="KW-0630">Potassium</keyword>
<keyword evidence="6 17" id="KW-0547">Nucleotide-binding</keyword>
<comment type="similarity">
    <text evidence="4 19">In the C-terminal section; belongs to the NnrD/CARKD family.</text>
</comment>
<dbReference type="Pfam" id="PF01256">
    <property type="entry name" value="Carb_kinase"/>
    <property type="match status" value="1"/>
</dbReference>
<keyword evidence="23" id="KW-1185">Reference proteome</keyword>
<evidence type="ECO:0000256" key="1">
    <source>
        <dbReference type="ARBA" id="ARBA00000013"/>
    </source>
</evidence>
<organism evidence="22 23">
    <name type="scientific">Hyphobacterium lacteum</name>
    <dbReference type="NCBI Taxonomy" id="3116575"/>
    <lineage>
        <taxon>Bacteria</taxon>
        <taxon>Pseudomonadati</taxon>
        <taxon>Pseudomonadota</taxon>
        <taxon>Alphaproteobacteria</taxon>
        <taxon>Maricaulales</taxon>
        <taxon>Maricaulaceae</taxon>
        <taxon>Hyphobacterium</taxon>
    </lineage>
</organism>
<feature type="binding site" evidence="18">
    <location>
        <position position="63"/>
    </location>
    <ligand>
        <name>K(+)</name>
        <dbReference type="ChEBI" id="CHEBI:29103"/>
    </ligand>
</feature>
<dbReference type="PANTHER" id="PTHR12592">
    <property type="entry name" value="ATP-DEPENDENT (S)-NAD(P)H-HYDRATE DEHYDRATASE FAMILY MEMBER"/>
    <property type="match status" value="1"/>
</dbReference>
<comment type="cofactor">
    <cofactor evidence="17">
        <name>Mg(2+)</name>
        <dbReference type="ChEBI" id="CHEBI:18420"/>
    </cofactor>
</comment>
<comment type="catalytic activity">
    <reaction evidence="1 18 19">
        <text>(6R)-NADHX = (6S)-NADHX</text>
        <dbReference type="Rhea" id="RHEA:32215"/>
        <dbReference type="ChEBI" id="CHEBI:64074"/>
        <dbReference type="ChEBI" id="CHEBI:64075"/>
        <dbReference type="EC" id="5.1.99.6"/>
    </reaction>
</comment>
<evidence type="ECO:0000256" key="5">
    <source>
        <dbReference type="ARBA" id="ARBA00022723"/>
    </source>
</evidence>
<comment type="catalytic activity">
    <reaction evidence="15 17 19">
        <text>(6S)-NADHX + ADP = AMP + phosphate + NADH + H(+)</text>
        <dbReference type="Rhea" id="RHEA:32223"/>
        <dbReference type="ChEBI" id="CHEBI:15378"/>
        <dbReference type="ChEBI" id="CHEBI:43474"/>
        <dbReference type="ChEBI" id="CHEBI:57945"/>
        <dbReference type="ChEBI" id="CHEBI:64074"/>
        <dbReference type="ChEBI" id="CHEBI:456215"/>
        <dbReference type="ChEBI" id="CHEBI:456216"/>
        <dbReference type="EC" id="4.2.1.136"/>
    </reaction>
</comment>
<feature type="domain" description="YjeF N-terminal" evidence="21">
    <location>
        <begin position="16"/>
        <end position="220"/>
    </location>
</feature>
<dbReference type="InterPro" id="IPR004443">
    <property type="entry name" value="YjeF_N_dom"/>
</dbReference>
<comment type="caution">
    <text evidence="18">Lacks conserved residue(s) required for the propagation of feature annotation.</text>
</comment>
<dbReference type="InterPro" id="IPR030677">
    <property type="entry name" value="Nnr"/>
</dbReference>
<dbReference type="Gene3D" id="3.40.50.10260">
    <property type="entry name" value="YjeF N-terminal domain"/>
    <property type="match status" value="1"/>
</dbReference>
<comment type="caution">
    <text evidence="22">The sequence shown here is derived from an EMBL/GenBank/DDBJ whole genome shotgun (WGS) entry which is preliminary data.</text>
</comment>
<feature type="domain" description="YjeF C-terminal" evidence="20">
    <location>
        <begin position="230"/>
        <end position="499"/>
    </location>
</feature>
<evidence type="ECO:0000256" key="18">
    <source>
        <dbReference type="HAMAP-Rule" id="MF_01966"/>
    </source>
</evidence>
<evidence type="ECO:0000256" key="13">
    <source>
        <dbReference type="ARBA" id="ARBA00023268"/>
    </source>
</evidence>
<dbReference type="NCBIfam" id="TIGR00197">
    <property type="entry name" value="yjeF_nterm"/>
    <property type="match status" value="1"/>
</dbReference>
<keyword evidence="13" id="KW-0511">Multifunctional enzyme</keyword>
<evidence type="ECO:0000256" key="15">
    <source>
        <dbReference type="ARBA" id="ARBA00048238"/>
    </source>
</evidence>
<dbReference type="InterPro" id="IPR000631">
    <property type="entry name" value="CARKD"/>
</dbReference>
<evidence type="ECO:0000256" key="10">
    <source>
        <dbReference type="ARBA" id="ARBA00023027"/>
    </source>
</evidence>
<evidence type="ECO:0000256" key="3">
    <source>
        <dbReference type="ARBA" id="ARBA00006001"/>
    </source>
</evidence>
<evidence type="ECO:0000256" key="19">
    <source>
        <dbReference type="PIRNR" id="PIRNR017184"/>
    </source>
</evidence>
<dbReference type="SUPFAM" id="SSF64153">
    <property type="entry name" value="YjeF N-terminal domain-like"/>
    <property type="match status" value="1"/>
</dbReference>
<evidence type="ECO:0000256" key="9">
    <source>
        <dbReference type="ARBA" id="ARBA00022958"/>
    </source>
</evidence>
<dbReference type="CDD" id="cd01171">
    <property type="entry name" value="YXKO-related"/>
    <property type="match status" value="1"/>
</dbReference>
<dbReference type="EMBL" id="JAZDRP010000001">
    <property type="protein sequence ID" value="MEE2524848.1"/>
    <property type="molecule type" value="Genomic_DNA"/>
</dbReference>
<feature type="binding site" evidence="18">
    <location>
        <position position="159"/>
    </location>
    <ligand>
        <name>K(+)</name>
        <dbReference type="ChEBI" id="CHEBI:29103"/>
    </ligand>
</feature>
<evidence type="ECO:0000256" key="12">
    <source>
        <dbReference type="ARBA" id="ARBA00023239"/>
    </source>
</evidence>
<dbReference type="InterPro" id="IPR029056">
    <property type="entry name" value="Ribokinase-like"/>
</dbReference>
<feature type="binding site" evidence="18">
    <location>
        <begin position="127"/>
        <end position="133"/>
    </location>
    <ligand>
        <name>(6S)-NADPHX</name>
        <dbReference type="ChEBI" id="CHEBI:64076"/>
    </ligand>
</feature>
<dbReference type="Proteomes" id="UP001354971">
    <property type="component" value="Unassembled WGS sequence"/>
</dbReference>
<comment type="subunit">
    <text evidence="17">Homotetramer.</text>
</comment>
<dbReference type="PIRSF" id="PIRSF017184">
    <property type="entry name" value="Nnr"/>
    <property type="match status" value="1"/>
</dbReference>
<evidence type="ECO:0000256" key="2">
    <source>
        <dbReference type="ARBA" id="ARBA00000909"/>
    </source>
</evidence>
<name>A0ABU7LLT4_9PROT</name>
<dbReference type="NCBIfam" id="TIGR00196">
    <property type="entry name" value="yjeF_cterm"/>
    <property type="match status" value="1"/>
</dbReference>
<evidence type="ECO:0000259" key="21">
    <source>
        <dbReference type="PROSITE" id="PS51385"/>
    </source>
</evidence>
<feature type="binding site" evidence="17">
    <location>
        <position position="444"/>
    </location>
    <ligand>
        <name>AMP</name>
        <dbReference type="ChEBI" id="CHEBI:456215"/>
    </ligand>
</feature>
<dbReference type="EC" id="5.1.99.6" evidence="19"/>
<protein>
    <recommendedName>
        <fullName evidence="19">Bifunctional NAD(P)H-hydrate repair enzyme</fullName>
    </recommendedName>
    <alternativeName>
        <fullName evidence="19">Nicotinamide nucleotide repair protein</fullName>
    </alternativeName>
    <domain>
        <recommendedName>
            <fullName evidence="19">ADP-dependent (S)-NAD(P)H-hydrate dehydratase</fullName>
            <ecNumber evidence="19">4.2.1.136</ecNumber>
        </recommendedName>
        <alternativeName>
            <fullName evidence="19">ADP-dependent NAD(P)HX dehydratase</fullName>
        </alternativeName>
    </domain>
    <domain>
        <recommendedName>
            <fullName evidence="19">NAD(P)H-hydrate epimerase</fullName>
            <ecNumber evidence="19">5.1.99.6</ecNumber>
        </recommendedName>
    </domain>
</protein>
<accession>A0ABU7LLT4</accession>
<evidence type="ECO:0000256" key="14">
    <source>
        <dbReference type="ARBA" id="ARBA00025153"/>
    </source>
</evidence>
<feature type="binding site" evidence="17">
    <location>
        <position position="265"/>
    </location>
    <ligand>
        <name>(6S)-NADPHX</name>
        <dbReference type="ChEBI" id="CHEBI:64076"/>
    </ligand>
</feature>
<feature type="binding site" evidence="17">
    <location>
        <begin position="415"/>
        <end position="419"/>
    </location>
    <ligand>
        <name>AMP</name>
        <dbReference type="ChEBI" id="CHEBI:456215"/>
    </ligand>
</feature>
<gene>
    <name evidence="17" type="primary">nnrD</name>
    <name evidence="18" type="synonym">nnrE</name>
    <name evidence="22" type="ORF">V0U79_00585</name>
</gene>
<comment type="similarity">
    <text evidence="3 19">In the N-terminal section; belongs to the NnrE/AIBP family.</text>
</comment>
<comment type="function">
    <text evidence="18">Catalyzes the epimerization of the S- and R-forms of NAD(P)HX, a damaged form of NAD(P)H that is a result of enzymatic or heat-dependent hydration. This is a prerequisite for the S-specific NAD(P)H-hydrate dehydratase to allow the repair of both epimers of NAD(P)HX.</text>
</comment>
<keyword evidence="10 17" id="KW-0520">NAD</keyword>
<feature type="binding site" evidence="18">
    <location>
        <position position="156"/>
    </location>
    <ligand>
        <name>(6S)-NADPHX</name>
        <dbReference type="ChEBI" id="CHEBI:64076"/>
    </ligand>
</feature>
<evidence type="ECO:0000256" key="7">
    <source>
        <dbReference type="ARBA" id="ARBA00022840"/>
    </source>
</evidence>
<sequence>MKMHPPATKILSVDGHRAADAFAIAQGVAGEQLMEAAGQAVADEIIKRWSPRPAVIFCGPGNNGGDGFVVARRLREHGWPVEVAALDPDHNWSGDAGQMARRWDAPVSLLAPELIAGKGLIVDAIFGAGLSRPVPEGVQKLIISAMERAIPVVAIDLPSGLQGDAGRSAGKKLSRLVGAFAADLTVTFHCLKPAHLLQPGRSLCGEVVLADIGIPEGWEAEAPPLGEINTPDVWAHLPWGFETDIHKHRKGRLCVVSGAPSSTGAARLAALAGLRGGAGLVTLLSPPAAMQVNALHNTAIMVKRFEGPEGLLEALDERRATALVIGPGSGVGDETHDLVIAATAREAALVLDADALTSFESDPAHLFRHLRSDDVLTPHDGEFARLFPDIASGSLNKIERARAAATAAGCTVLLKGADTVIAHPECGVRVNIHASPALATAGSGDVLAGLAGAFLAQGYGGFEAASMAAWLHGDAGIRLGEGLIAEDLPAAIPNAVAELKRRRKTDAARKALTAPANRA</sequence>
<evidence type="ECO:0000313" key="23">
    <source>
        <dbReference type="Proteomes" id="UP001354971"/>
    </source>
</evidence>
<feature type="binding site" evidence="18">
    <location>
        <position position="123"/>
    </location>
    <ligand>
        <name>K(+)</name>
        <dbReference type="ChEBI" id="CHEBI:29103"/>
    </ligand>
</feature>
<evidence type="ECO:0000256" key="6">
    <source>
        <dbReference type="ARBA" id="ARBA00022741"/>
    </source>
</evidence>
<evidence type="ECO:0000259" key="20">
    <source>
        <dbReference type="PROSITE" id="PS51383"/>
    </source>
</evidence>
<feature type="binding site" evidence="17">
    <location>
        <position position="445"/>
    </location>
    <ligand>
        <name>(6S)-NADPHX</name>
        <dbReference type="ChEBI" id="CHEBI:64076"/>
    </ligand>
</feature>
<comment type="catalytic activity">
    <reaction evidence="2 18 19">
        <text>(6R)-NADPHX = (6S)-NADPHX</text>
        <dbReference type="Rhea" id="RHEA:32227"/>
        <dbReference type="ChEBI" id="CHEBI:64076"/>
        <dbReference type="ChEBI" id="CHEBI:64077"/>
        <dbReference type="EC" id="5.1.99.6"/>
    </reaction>
</comment>
<comment type="similarity">
    <text evidence="18">Belongs to the NnrE/AIBP family.</text>
</comment>
<dbReference type="HAMAP" id="MF_01965">
    <property type="entry name" value="NADHX_dehydratase"/>
    <property type="match status" value="1"/>
</dbReference>
<keyword evidence="11 18" id="KW-0413">Isomerase</keyword>
<keyword evidence="5 18" id="KW-0479">Metal-binding</keyword>
<comment type="function">
    <text evidence="14 19">Bifunctional enzyme that catalyzes the epimerization of the S- and R-forms of NAD(P)HX and the dehydration of the S-form of NAD(P)HX at the expense of ADP, which is converted to AMP. This allows the repair of both epimers of NAD(P)HX, a damaged form of NAD(P)H that is a result of enzymatic or heat-dependent hydration.</text>
</comment>
<reference evidence="22 23" key="1">
    <citation type="submission" date="2024-01" db="EMBL/GenBank/DDBJ databases">
        <title>Hyphobacterium bacterium isolated from marine sediment.</title>
        <authorList>
            <person name="Zhao S."/>
        </authorList>
    </citation>
    <scope>NUCLEOTIDE SEQUENCE [LARGE SCALE GENOMIC DNA]</scope>
    <source>
        <strain evidence="23">HN65</strain>
    </source>
</reference>